<dbReference type="OrthoDB" id="10428002at2759"/>
<organism evidence="2 3">
    <name type="scientific">Triparma laevis f. longispina</name>
    <dbReference type="NCBI Taxonomy" id="1714387"/>
    <lineage>
        <taxon>Eukaryota</taxon>
        <taxon>Sar</taxon>
        <taxon>Stramenopiles</taxon>
        <taxon>Ochrophyta</taxon>
        <taxon>Bolidophyceae</taxon>
        <taxon>Parmales</taxon>
        <taxon>Triparmaceae</taxon>
        <taxon>Triparma</taxon>
    </lineage>
</organism>
<comment type="caution">
    <text evidence="2">The sequence shown here is derived from an EMBL/GenBank/DDBJ whole genome shotgun (WGS) entry which is preliminary data.</text>
</comment>
<dbReference type="EMBL" id="BRXW01000137">
    <property type="protein sequence ID" value="GMI09415.1"/>
    <property type="molecule type" value="Genomic_DNA"/>
</dbReference>
<keyword evidence="1" id="KW-0812">Transmembrane</keyword>
<evidence type="ECO:0000256" key="1">
    <source>
        <dbReference type="SAM" id="Phobius"/>
    </source>
</evidence>
<dbReference type="AlphaFoldDB" id="A0A9W7FC29"/>
<dbReference type="Proteomes" id="UP001165122">
    <property type="component" value="Unassembled WGS sequence"/>
</dbReference>
<reference evidence="3" key="1">
    <citation type="journal article" date="2023" name="Commun. Biol.">
        <title>Genome analysis of Parmales, the sister group of diatoms, reveals the evolutionary specialization of diatoms from phago-mixotrophs to photoautotrophs.</title>
        <authorList>
            <person name="Ban H."/>
            <person name="Sato S."/>
            <person name="Yoshikawa S."/>
            <person name="Yamada K."/>
            <person name="Nakamura Y."/>
            <person name="Ichinomiya M."/>
            <person name="Sato N."/>
            <person name="Blanc-Mathieu R."/>
            <person name="Endo H."/>
            <person name="Kuwata A."/>
            <person name="Ogata H."/>
        </authorList>
    </citation>
    <scope>NUCLEOTIDE SEQUENCE [LARGE SCALE GENOMIC DNA]</scope>
    <source>
        <strain evidence="3">NIES 3700</strain>
    </source>
</reference>
<protein>
    <submittedName>
        <fullName evidence="2">Uncharacterized protein</fullName>
    </submittedName>
</protein>
<accession>A0A9W7FC29</accession>
<proteinExistence type="predicted"/>
<keyword evidence="1" id="KW-0472">Membrane</keyword>
<gene>
    <name evidence="2" type="ORF">TrLO_g6835</name>
</gene>
<name>A0A9W7FC29_9STRA</name>
<evidence type="ECO:0000313" key="3">
    <source>
        <dbReference type="Proteomes" id="UP001165122"/>
    </source>
</evidence>
<evidence type="ECO:0000313" key="2">
    <source>
        <dbReference type="EMBL" id="GMI09415.1"/>
    </source>
</evidence>
<feature type="transmembrane region" description="Helical" evidence="1">
    <location>
        <begin position="21"/>
        <end position="41"/>
    </location>
</feature>
<sequence>MSSTDDEPPCTGDDCSGGSELTVALVICGLALLSICCYVRYKRASIFVKANGKFNKGKNYQPLSRRDFDSMVQGVFDDSDEESLEGDLEMGGMDFNRRDVKEVKTKLDFEGDFGEEDD</sequence>
<keyword evidence="3" id="KW-1185">Reference proteome</keyword>
<keyword evidence="1" id="KW-1133">Transmembrane helix</keyword>